<proteinExistence type="inferred from homology"/>
<dbReference type="InterPro" id="IPR029154">
    <property type="entry name" value="HIBADH-like_NADP-bd"/>
</dbReference>
<organism evidence="6 7">
    <name type="scientific">Shouchella clausii</name>
    <name type="common">Alkalihalobacillus clausii</name>
    <dbReference type="NCBI Taxonomy" id="79880"/>
    <lineage>
        <taxon>Bacteria</taxon>
        <taxon>Bacillati</taxon>
        <taxon>Bacillota</taxon>
        <taxon>Bacilli</taxon>
        <taxon>Bacillales</taxon>
        <taxon>Bacillaceae</taxon>
        <taxon>Shouchella</taxon>
    </lineage>
</organism>
<name>A0A268NZU3_SHOCL</name>
<dbReference type="GO" id="GO:0006574">
    <property type="term" value="P:L-valine catabolic process"/>
    <property type="evidence" value="ECO:0007669"/>
    <property type="project" value="TreeGrafter"/>
</dbReference>
<dbReference type="SUPFAM" id="SSF51735">
    <property type="entry name" value="NAD(P)-binding Rossmann-fold domains"/>
    <property type="match status" value="1"/>
</dbReference>
<dbReference type="EMBL" id="NPCC01000012">
    <property type="protein sequence ID" value="PAE88931.1"/>
    <property type="molecule type" value="Genomic_DNA"/>
</dbReference>
<comment type="caution">
    <text evidence="6">The sequence shown here is derived from an EMBL/GenBank/DDBJ whole genome shotgun (WGS) entry which is preliminary data.</text>
</comment>
<protein>
    <submittedName>
        <fullName evidence="6">NAD(P)-dependent oxidoreductase</fullName>
    </submittedName>
</protein>
<evidence type="ECO:0000313" key="6">
    <source>
        <dbReference type="EMBL" id="PAE88931.1"/>
    </source>
</evidence>
<dbReference type="PIRSF" id="PIRSF000103">
    <property type="entry name" value="HIBADH"/>
    <property type="match status" value="1"/>
</dbReference>
<dbReference type="GO" id="GO:0050661">
    <property type="term" value="F:NADP binding"/>
    <property type="evidence" value="ECO:0007669"/>
    <property type="project" value="InterPro"/>
</dbReference>
<gene>
    <name evidence="6" type="ORF">CHH72_11190</name>
</gene>
<dbReference type="InterPro" id="IPR006115">
    <property type="entry name" value="6PGDH_NADP-bd"/>
</dbReference>
<dbReference type="PANTHER" id="PTHR22981">
    <property type="entry name" value="3-HYDROXYISOBUTYRATE DEHYDROGENASE-RELATED"/>
    <property type="match status" value="1"/>
</dbReference>
<evidence type="ECO:0000259" key="4">
    <source>
        <dbReference type="Pfam" id="PF03446"/>
    </source>
</evidence>
<evidence type="ECO:0000256" key="2">
    <source>
        <dbReference type="ARBA" id="ARBA00023002"/>
    </source>
</evidence>
<dbReference type="InterPro" id="IPR008927">
    <property type="entry name" value="6-PGluconate_DH-like_C_sf"/>
</dbReference>
<reference evidence="6 7" key="1">
    <citation type="submission" date="2017-07" db="EMBL/GenBank/DDBJ databases">
        <title>Isolation and whole genome analysis of endospore-forming bacteria from heroin.</title>
        <authorList>
            <person name="Kalinowski J."/>
            <person name="Ahrens B."/>
            <person name="Al-Dilaimi A."/>
            <person name="Winkler A."/>
            <person name="Wibberg D."/>
            <person name="Schleenbecker U."/>
            <person name="Ruckert C."/>
            <person name="Wolfel R."/>
            <person name="Grass G."/>
        </authorList>
    </citation>
    <scope>NUCLEOTIDE SEQUENCE [LARGE SCALE GENOMIC DNA]</scope>
    <source>
        <strain evidence="6 7">7539</strain>
    </source>
</reference>
<dbReference type="AlphaFoldDB" id="A0A268NZU3"/>
<dbReference type="Proteomes" id="UP000216207">
    <property type="component" value="Unassembled WGS sequence"/>
</dbReference>
<dbReference type="Pfam" id="PF03446">
    <property type="entry name" value="NAD_binding_2"/>
    <property type="match status" value="1"/>
</dbReference>
<dbReference type="GO" id="GO:0008442">
    <property type="term" value="F:3-hydroxyisobutyrate dehydrogenase activity"/>
    <property type="evidence" value="ECO:0007669"/>
    <property type="project" value="TreeGrafter"/>
</dbReference>
<evidence type="ECO:0000256" key="3">
    <source>
        <dbReference type="ARBA" id="ARBA00023027"/>
    </source>
</evidence>
<dbReference type="SUPFAM" id="SSF48179">
    <property type="entry name" value="6-phosphogluconate dehydrogenase C-terminal domain-like"/>
    <property type="match status" value="1"/>
</dbReference>
<evidence type="ECO:0000313" key="7">
    <source>
        <dbReference type="Proteomes" id="UP000216207"/>
    </source>
</evidence>
<feature type="domain" description="3-hydroxyisobutyrate dehydrogenase-like NAD-binding" evidence="5">
    <location>
        <begin position="165"/>
        <end position="283"/>
    </location>
</feature>
<dbReference type="PANTHER" id="PTHR22981:SF84">
    <property type="entry name" value="3-HYDROXYISOBUTYRATE DEHYDROGENASE"/>
    <property type="match status" value="1"/>
</dbReference>
<dbReference type="Gene3D" id="1.10.1040.10">
    <property type="entry name" value="N-(1-d-carboxylethyl)-l-norvaline Dehydrogenase, domain 2"/>
    <property type="match status" value="1"/>
</dbReference>
<evidence type="ECO:0000259" key="5">
    <source>
        <dbReference type="Pfam" id="PF14833"/>
    </source>
</evidence>
<sequence length="283" mass="29940">MKTVGLIGCGAMGKGMATSLLSAGYTVYIYDDMSKWREPLEKQGACFVENSAAVAKKAKYVLLSLPSPNIVADTVAGKEGVLCHLQTGGFLLDLSTTDVQTTLAMEKAAAAKGIYYLDCPVSGGPAGADAGTLTIMVGGDKQAYFSVKPLLDILGDTILYVGDSGAGQTVKLCNNMLVAGITTLLSETMAVASDHGVSRRLLAQIIQQSSGHNRVLDVFGENLISGSYDNVLFYLKHMAKDLELYMALSQDSRKPQHAAGTVNQLYRSALHQGKGDKDATAVY</sequence>
<evidence type="ECO:0000256" key="1">
    <source>
        <dbReference type="ARBA" id="ARBA00009080"/>
    </source>
</evidence>
<dbReference type="InterPro" id="IPR036291">
    <property type="entry name" value="NAD(P)-bd_dom_sf"/>
</dbReference>
<dbReference type="RefSeq" id="WP_011248645.1">
    <property type="nucleotide sequence ID" value="NZ_CP012475.1"/>
</dbReference>
<dbReference type="Gene3D" id="3.40.50.720">
    <property type="entry name" value="NAD(P)-binding Rossmann-like Domain"/>
    <property type="match status" value="1"/>
</dbReference>
<dbReference type="InterPro" id="IPR015815">
    <property type="entry name" value="HIBADH-related"/>
</dbReference>
<accession>A0A268NZU3</accession>
<keyword evidence="3" id="KW-0520">NAD</keyword>
<dbReference type="OMA" id="QMFMQAS"/>
<dbReference type="Pfam" id="PF14833">
    <property type="entry name" value="NAD_binding_11"/>
    <property type="match status" value="1"/>
</dbReference>
<comment type="similarity">
    <text evidence="1">Belongs to the HIBADH-related family.</text>
</comment>
<dbReference type="InterPro" id="IPR013328">
    <property type="entry name" value="6PGD_dom2"/>
</dbReference>
<feature type="domain" description="6-phosphogluconate dehydrogenase NADP-binding" evidence="4">
    <location>
        <begin position="3"/>
        <end position="162"/>
    </location>
</feature>
<keyword evidence="2" id="KW-0560">Oxidoreductase</keyword>
<dbReference type="GO" id="GO:0051287">
    <property type="term" value="F:NAD binding"/>
    <property type="evidence" value="ECO:0007669"/>
    <property type="project" value="InterPro"/>
</dbReference>